<evidence type="ECO:0000313" key="3">
    <source>
        <dbReference type="Proteomes" id="UP000092993"/>
    </source>
</evidence>
<dbReference type="AlphaFoldDB" id="A0A1C7LMS4"/>
<organism evidence="2 3">
    <name type="scientific">Grifola frondosa</name>
    <name type="common">Maitake</name>
    <name type="synonym">Polyporus frondosus</name>
    <dbReference type="NCBI Taxonomy" id="5627"/>
    <lineage>
        <taxon>Eukaryota</taxon>
        <taxon>Fungi</taxon>
        <taxon>Dikarya</taxon>
        <taxon>Basidiomycota</taxon>
        <taxon>Agaricomycotina</taxon>
        <taxon>Agaricomycetes</taxon>
        <taxon>Polyporales</taxon>
        <taxon>Grifolaceae</taxon>
        <taxon>Grifola</taxon>
    </lineage>
</organism>
<evidence type="ECO:0000313" key="2">
    <source>
        <dbReference type="EMBL" id="OBZ66062.1"/>
    </source>
</evidence>
<dbReference type="EMBL" id="LUGG01000033">
    <property type="protein sequence ID" value="OBZ66062.1"/>
    <property type="molecule type" value="Genomic_DNA"/>
</dbReference>
<keyword evidence="3" id="KW-1185">Reference proteome</keyword>
<dbReference type="STRING" id="5627.A0A1C7LMS4"/>
<name>A0A1C7LMS4_GRIFR</name>
<dbReference type="OrthoDB" id="4977at2759"/>
<accession>A0A1C7LMS4</accession>
<gene>
    <name evidence="2" type="ORF">A0H81_13938</name>
</gene>
<sequence>MLSQDLRVLKDDLVVLVTELADPSNALLAENEVEHSELICGIVDVKQRLEKIGKVKEGRGKLVNMMLCEESRHASQNEKVKAREPHRLTHHDTR</sequence>
<dbReference type="Proteomes" id="UP000092993">
    <property type="component" value="Unassembled WGS sequence"/>
</dbReference>
<reference evidence="2 3" key="1">
    <citation type="submission" date="2016-03" db="EMBL/GenBank/DDBJ databases">
        <title>Whole genome sequencing of Grifola frondosa 9006-11.</title>
        <authorList>
            <person name="Min B."/>
            <person name="Park H."/>
            <person name="Kim J.-G."/>
            <person name="Cho H."/>
            <person name="Oh Y.-L."/>
            <person name="Kong W.-S."/>
            <person name="Choi I.-G."/>
        </authorList>
    </citation>
    <scope>NUCLEOTIDE SEQUENCE [LARGE SCALE GENOMIC DNA]</scope>
    <source>
        <strain evidence="2 3">9006-11</strain>
    </source>
</reference>
<protein>
    <submittedName>
        <fullName evidence="2">Uncharacterized protein</fullName>
    </submittedName>
</protein>
<proteinExistence type="predicted"/>
<feature type="region of interest" description="Disordered" evidence="1">
    <location>
        <begin position="72"/>
        <end position="94"/>
    </location>
</feature>
<evidence type="ECO:0000256" key="1">
    <source>
        <dbReference type="SAM" id="MobiDB-lite"/>
    </source>
</evidence>
<comment type="caution">
    <text evidence="2">The sequence shown here is derived from an EMBL/GenBank/DDBJ whole genome shotgun (WGS) entry which is preliminary data.</text>
</comment>